<dbReference type="KEGG" id="paro:CUV01_17750"/>
<proteinExistence type="inferred from homology"/>
<keyword evidence="2" id="KW-0328">Glycosyltransferase</keyword>
<accession>A0A2K9ET90</accession>
<dbReference type="PANTHER" id="PTHR43179">
    <property type="entry name" value="RHAMNOSYLTRANSFERASE WBBL"/>
    <property type="match status" value="1"/>
</dbReference>
<name>A0A2K9ET90_9RHOB</name>
<feature type="domain" description="Glycosyltransferase 2-like" evidence="4">
    <location>
        <begin position="23"/>
        <end position="131"/>
    </location>
</feature>
<evidence type="ECO:0000313" key="6">
    <source>
        <dbReference type="Proteomes" id="UP000233742"/>
    </source>
</evidence>
<evidence type="ECO:0000259" key="4">
    <source>
        <dbReference type="Pfam" id="PF00535"/>
    </source>
</evidence>
<dbReference type="RefSeq" id="WP_101461635.1">
    <property type="nucleotide sequence ID" value="NZ_CP025408.1"/>
</dbReference>
<dbReference type="EMBL" id="CP025408">
    <property type="protein sequence ID" value="AUH34975.1"/>
    <property type="molecule type" value="Genomic_DNA"/>
</dbReference>
<reference evidence="5 6" key="1">
    <citation type="submission" date="2017-12" db="EMBL/GenBank/DDBJ databases">
        <authorList>
            <person name="Hurst M.R.H."/>
        </authorList>
    </citation>
    <scope>NUCLEOTIDE SEQUENCE [LARGE SCALE GENOMIC DNA]</scope>
    <source>
        <strain evidence="5 6">BM15</strain>
    </source>
</reference>
<evidence type="ECO:0000256" key="1">
    <source>
        <dbReference type="ARBA" id="ARBA00006739"/>
    </source>
</evidence>
<keyword evidence="3" id="KW-0808">Transferase</keyword>
<dbReference type="CDD" id="cd00761">
    <property type="entry name" value="Glyco_tranf_GTA_type"/>
    <property type="match status" value="1"/>
</dbReference>
<dbReference type="InterPro" id="IPR001173">
    <property type="entry name" value="Glyco_trans_2-like"/>
</dbReference>
<evidence type="ECO:0000256" key="2">
    <source>
        <dbReference type="ARBA" id="ARBA00022676"/>
    </source>
</evidence>
<evidence type="ECO:0000313" key="5">
    <source>
        <dbReference type="EMBL" id="AUH34975.1"/>
    </source>
</evidence>
<gene>
    <name evidence="5" type="ORF">CUV01_17750</name>
</gene>
<keyword evidence="6" id="KW-1185">Reference proteome</keyword>
<dbReference type="Proteomes" id="UP000233742">
    <property type="component" value="Chromosome"/>
</dbReference>
<dbReference type="SUPFAM" id="SSF53448">
    <property type="entry name" value="Nucleotide-diphospho-sugar transferases"/>
    <property type="match status" value="1"/>
</dbReference>
<protein>
    <recommendedName>
        <fullName evidence="4">Glycosyltransferase 2-like domain-containing protein</fullName>
    </recommendedName>
</protein>
<dbReference type="Gene3D" id="3.90.550.10">
    <property type="entry name" value="Spore Coat Polysaccharide Biosynthesis Protein SpsA, Chain A"/>
    <property type="match status" value="1"/>
</dbReference>
<comment type="similarity">
    <text evidence="1">Belongs to the glycosyltransferase 2 family.</text>
</comment>
<dbReference type="AlphaFoldDB" id="A0A2K9ET90"/>
<dbReference type="OrthoDB" id="8404680at2"/>
<organism evidence="5 6">
    <name type="scientific">Paracoccus tegillarcae</name>
    <dbReference type="NCBI Taxonomy" id="1529068"/>
    <lineage>
        <taxon>Bacteria</taxon>
        <taxon>Pseudomonadati</taxon>
        <taxon>Pseudomonadota</taxon>
        <taxon>Alphaproteobacteria</taxon>
        <taxon>Rhodobacterales</taxon>
        <taxon>Paracoccaceae</taxon>
        <taxon>Paracoccus</taxon>
    </lineage>
</organism>
<dbReference type="GO" id="GO:0016757">
    <property type="term" value="F:glycosyltransferase activity"/>
    <property type="evidence" value="ECO:0007669"/>
    <property type="project" value="UniProtKB-KW"/>
</dbReference>
<dbReference type="PANTHER" id="PTHR43179:SF12">
    <property type="entry name" value="GALACTOFURANOSYLTRANSFERASE GLFT2"/>
    <property type="match status" value="1"/>
</dbReference>
<evidence type="ECO:0000256" key="3">
    <source>
        <dbReference type="ARBA" id="ARBA00022679"/>
    </source>
</evidence>
<sequence length="388" mass="43342">MTIATSPDPSPDGPGDAASLSWSLCIPTLNRIDVLELALRCALAQTRKPAQVIVIDAGDQPRANRDRLAPLFHGQGISFIHEPANKRSSAVQRNQALSHVTSEITFFTDDDTLMFPDCAQTLMARYEADPDQRIAAIALVDVPQIPPAAQKALTAPDAARTPVLGVKKGGTAEQRDRLNRMNRTSGLWRWFSREVLMFSVENMFVPYDRHRKRPDVSGLPAGARPVEQIRHLPGYGMSVRSDIARRESFNPYLLAYCPCEDLDASYRWGRHGLCVVAPDARVRHHEVQASRIGRREATSLGISNNALFIHTNSDSPIRHRLAFAIYVARRLLGETLKDAATRRFTFPQARGVLDAIPSAIGIFRRPLSEAQDWYDDRQKRLLSRPRPS</sequence>
<dbReference type="InterPro" id="IPR029044">
    <property type="entry name" value="Nucleotide-diphossugar_trans"/>
</dbReference>
<dbReference type="Pfam" id="PF00535">
    <property type="entry name" value="Glycos_transf_2"/>
    <property type="match status" value="1"/>
</dbReference>